<dbReference type="Proteomes" id="UP000226092">
    <property type="component" value="Segment"/>
</dbReference>
<keyword evidence="3" id="KW-1185">Reference proteome</keyword>
<dbReference type="InterPro" id="IPR020975">
    <property type="entry name" value="UvsW.1_dom"/>
</dbReference>
<dbReference type="GeneID" id="55604768"/>
<dbReference type="KEGG" id="vg:55604768"/>
<evidence type="ECO:0000313" key="3">
    <source>
        <dbReference type="Proteomes" id="UP000226092"/>
    </source>
</evidence>
<proteinExistence type="predicted"/>
<protein>
    <recommendedName>
        <fullName evidence="1">UvsW.1 domain-containing protein</fullName>
    </recommendedName>
</protein>
<reference evidence="2 3" key="1">
    <citation type="submission" date="2017-07" db="EMBL/GenBank/DDBJ databases">
        <title>In vitro design and evaluation of phage cocktails against multidrug-resistant Aeromonas salmonicida.</title>
        <authorList>
            <person name="Chen L."/>
            <person name="Yuan S."/>
            <person name="Ma Y."/>
        </authorList>
    </citation>
    <scope>NUCLEOTIDE SEQUENCE [LARGE SCALE GENOMIC DNA]</scope>
</reference>
<dbReference type="Pfam" id="PF11637">
    <property type="entry name" value="UvsW-1"/>
    <property type="match status" value="1"/>
</dbReference>
<dbReference type="InterPro" id="IPR038341">
    <property type="entry name" value="UvsW.1-like_sf"/>
</dbReference>
<accession>A0A223LEG9</accession>
<feature type="domain" description="UvsW.1" evidence="1">
    <location>
        <begin position="29"/>
        <end position="84"/>
    </location>
</feature>
<organism evidence="2 3">
    <name type="scientific">Aeromonas phage AS-zj</name>
    <dbReference type="NCBI Taxonomy" id="2024208"/>
    <lineage>
        <taxon>Viruses</taxon>
        <taxon>Duplodnaviria</taxon>
        <taxon>Heunggongvirae</taxon>
        <taxon>Uroviricota</taxon>
        <taxon>Caudoviricetes</taxon>
        <taxon>Pantevenvirales</taxon>
        <taxon>Straboviridae</taxon>
        <taxon>Emmerichvirinae</taxon>
        <taxon>Ceceduovirus</taxon>
        <taxon>Ceceduovirus aszj</taxon>
    </lineage>
</organism>
<sequence>MIYFADYLRLQEEVEEKNTDGGDDKPAVSIEKFLGKIMSAMTPKGLDELERYYKSRIKSVAISDTDDIQIRDAIDGRREAFKQEEGGEEVEDF</sequence>
<evidence type="ECO:0000259" key="1">
    <source>
        <dbReference type="Pfam" id="PF11637"/>
    </source>
</evidence>
<evidence type="ECO:0000313" key="2">
    <source>
        <dbReference type="EMBL" id="ASU00151.1"/>
    </source>
</evidence>
<dbReference type="EMBL" id="MF448340">
    <property type="protein sequence ID" value="ASU00151.1"/>
    <property type="molecule type" value="Genomic_DNA"/>
</dbReference>
<dbReference type="RefSeq" id="YP_009834701.1">
    <property type="nucleotide sequence ID" value="NC_048673.1"/>
</dbReference>
<name>A0A223LEG9_9CAUD</name>
<dbReference type="Gene3D" id="1.20.1280.210">
    <property type="match status" value="1"/>
</dbReference>